<proteinExistence type="predicted"/>
<evidence type="ECO:0000256" key="1">
    <source>
        <dbReference type="ARBA" id="ARBA00023002"/>
    </source>
</evidence>
<dbReference type="EMBL" id="JBHUMJ010000002">
    <property type="protein sequence ID" value="MFD2701294.1"/>
    <property type="molecule type" value="Genomic_DNA"/>
</dbReference>
<dbReference type="Proteomes" id="UP001597540">
    <property type="component" value="Unassembled WGS sequence"/>
</dbReference>
<dbReference type="PANTHER" id="PTHR43539:SF78">
    <property type="entry name" value="FLAVIN-CONTAINING MONOOXYGENASE"/>
    <property type="match status" value="1"/>
</dbReference>
<dbReference type="InterPro" id="IPR050982">
    <property type="entry name" value="Auxin_biosynth/cation_transpt"/>
</dbReference>
<name>A0ABW5SQ12_9BACL</name>
<accession>A0ABW5SQ12</accession>
<dbReference type="PRINTS" id="PR00411">
    <property type="entry name" value="PNDRDTASEI"/>
</dbReference>
<evidence type="ECO:0000313" key="2">
    <source>
        <dbReference type="EMBL" id="MFD2701294.1"/>
    </source>
</evidence>
<keyword evidence="3" id="KW-1185">Reference proteome</keyword>
<evidence type="ECO:0000313" key="3">
    <source>
        <dbReference type="Proteomes" id="UP001597540"/>
    </source>
</evidence>
<dbReference type="InterPro" id="IPR036188">
    <property type="entry name" value="FAD/NAD-bd_sf"/>
</dbReference>
<comment type="caution">
    <text evidence="2">The sequence shown here is derived from an EMBL/GenBank/DDBJ whole genome shotgun (WGS) entry which is preliminary data.</text>
</comment>
<dbReference type="SUPFAM" id="SSF51905">
    <property type="entry name" value="FAD/NAD(P)-binding domain"/>
    <property type="match status" value="1"/>
</dbReference>
<dbReference type="Gene3D" id="3.50.50.60">
    <property type="entry name" value="FAD/NAD(P)-binding domain"/>
    <property type="match status" value="1"/>
</dbReference>
<dbReference type="RefSeq" id="WP_379262462.1">
    <property type="nucleotide sequence ID" value="NZ_JBHUMJ010000002.1"/>
</dbReference>
<protein>
    <submittedName>
        <fullName evidence="2">NAD(P)-binding domain-containing protein</fullName>
    </submittedName>
</protein>
<dbReference type="Pfam" id="PF13738">
    <property type="entry name" value="Pyr_redox_3"/>
    <property type="match status" value="1"/>
</dbReference>
<dbReference type="PANTHER" id="PTHR43539">
    <property type="entry name" value="FLAVIN-BINDING MONOOXYGENASE-LIKE PROTEIN (AFU_ORTHOLOGUE AFUA_4G09220)"/>
    <property type="match status" value="1"/>
</dbReference>
<sequence length="379" mass="42234">MTELIIIGAGPYGLSLAAHAEAEGLSYVLLGLPMHFWKEQMPQSMFIRTNPQFVSLSDPRELFTIQKFSEATNTPLPSPLPRPVFVDYAFWFAQQTAISITCELAADVSYNGEQYKVTGESGKEWSSEHVIIATGLQHFSFIPAPLSSLPDSRISHTYGKTDFSAYKGHKTAVIGSGQSAWEAAALLHLAGSDVELIFRSNAPNYSEEDNFISGQKLIDSAKQFYLYSDHQKQDIWKRPRKSSVAYFLKPFVEGKITMFPASQIVRTDILDNQAVLSFSNGNERSYDQIIAATGYQINVEKLPFLSPNLLHLVEKDPFTHRFPILNERFESNVPGLFFAGPLASHSHGPAFGFVAGIRAACTSIISYLSEKTKYRSERL</sequence>
<gene>
    <name evidence="2" type="ORF">ACFSVM_12525</name>
</gene>
<dbReference type="PRINTS" id="PR00368">
    <property type="entry name" value="FADPNR"/>
</dbReference>
<reference evidence="3" key="1">
    <citation type="journal article" date="2019" name="Int. J. Syst. Evol. Microbiol.">
        <title>The Global Catalogue of Microorganisms (GCM) 10K type strain sequencing project: providing services to taxonomists for standard genome sequencing and annotation.</title>
        <authorList>
            <consortium name="The Broad Institute Genomics Platform"/>
            <consortium name="The Broad Institute Genome Sequencing Center for Infectious Disease"/>
            <person name="Wu L."/>
            <person name="Ma J."/>
        </authorList>
    </citation>
    <scope>NUCLEOTIDE SEQUENCE [LARGE SCALE GENOMIC DNA]</scope>
    <source>
        <strain evidence="3">KCTC 33849</strain>
    </source>
</reference>
<organism evidence="2 3">
    <name type="scientific">Paenibacillus shunpengii</name>
    <dbReference type="NCBI Taxonomy" id="2054424"/>
    <lineage>
        <taxon>Bacteria</taxon>
        <taxon>Bacillati</taxon>
        <taxon>Bacillota</taxon>
        <taxon>Bacilli</taxon>
        <taxon>Bacillales</taxon>
        <taxon>Paenibacillaceae</taxon>
        <taxon>Paenibacillus</taxon>
    </lineage>
</organism>
<keyword evidence="1" id="KW-0560">Oxidoreductase</keyword>